<keyword evidence="2" id="KW-0496">Mitochondrion</keyword>
<dbReference type="InParanoid" id="Q6CR63"/>
<sequence length="133" mass="14154">MRASTLNLAKAVKYVPSIKFVGGPHPVVTHSAADAGLHPCTVDSLRPGAPGCSTVEEVAKKWLPFKVVPYVNSNKSASGKGSSTKAAGNSPKYVFKNRPLEENEVGSISQLPPRFKLRPMDEQEIEIINGGGI</sequence>
<comment type="subcellular location">
    <subcellularLocation>
        <location evidence="1">Mitochondrion</location>
    </subcellularLocation>
</comment>
<feature type="region of interest" description="Disordered" evidence="4">
    <location>
        <begin position="73"/>
        <end position="95"/>
    </location>
</feature>
<evidence type="ECO:0000313" key="5">
    <source>
        <dbReference type="EMBL" id="CAH00672.1"/>
    </source>
</evidence>
<keyword evidence="6" id="KW-1185">Reference proteome</keyword>
<dbReference type="eggNOG" id="ENOG502S4IB">
    <property type="taxonomic scope" value="Eukaryota"/>
</dbReference>
<dbReference type="GO" id="GO:0005739">
    <property type="term" value="C:mitochondrion"/>
    <property type="evidence" value="ECO:0007669"/>
    <property type="project" value="UniProtKB-SubCell"/>
</dbReference>
<organism evidence="5 6">
    <name type="scientific">Kluyveromyces lactis (strain ATCC 8585 / CBS 2359 / DSM 70799 / NBRC 1267 / NRRL Y-1140 / WM37)</name>
    <name type="common">Yeast</name>
    <name type="synonym">Candida sphaerica</name>
    <dbReference type="NCBI Taxonomy" id="284590"/>
    <lineage>
        <taxon>Eukaryota</taxon>
        <taxon>Fungi</taxon>
        <taxon>Dikarya</taxon>
        <taxon>Ascomycota</taxon>
        <taxon>Saccharomycotina</taxon>
        <taxon>Saccharomycetes</taxon>
        <taxon>Saccharomycetales</taxon>
        <taxon>Saccharomycetaceae</taxon>
        <taxon>Kluyveromyces</taxon>
    </lineage>
</organism>
<dbReference type="OMA" id="AYEPMIK"/>
<accession>Q6CR63</accession>
<evidence type="ECO:0000256" key="1">
    <source>
        <dbReference type="ARBA" id="ARBA00004173"/>
    </source>
</evidence>
<dbReference type="AlphaFoldDB" id="Q6CR63"/>
<evidence type="ECO:0000256" key="3">
    <source>
        <dbReference type="ARBA" id="ARBA00043970"/>
    </source>
</evidence>
<feature type="compositionally biased region" description="Low complexity" evidence="4">
    <location>
        <begin position="73"/>
        <end position="90"/>
    </location>
</feature>
<evidence type="ECO:0000256" key="4">
    <source>
        <dbReference type="SAM" id="MobiDB-lite"/>
    </source>
</evidence>
<dbReference type="PaxDb" id="284590-Q6CR63"/>
<name>Q6CR63_KLULA</name>
<dbReference type="GO" id="GO:0006103">
    <property type="term" value="P:2-oxoglutarate metabolic process"/>
    <property type="evidence" value="ECO:0007669"/>
    <property type="project" value="InterPro"/>
</dbReference>
<dbReference type="InterPro" id="IPR020373">
    <property type="entry name" value="Kgd4/YMR-31"/>
</dbReference>
<gene>
    <name evidence="5" type="ORF">KLLA0_D11550g</name>
</gene>
<dbReference type="FunCoup" id="Q6CR63">
    <property type="interactions" value="101"/>
</dbReference>
<dbReference type="STRING" id="284590.Q6CR63"/>
<proteinExistence type="inferred from homology"/>
<protein>
    <submittedName>
        <fullName evidence="5">KLLA0D11550p</fullName>
    </submittedName>
</protein>
<dbReference type="Proteomes" id="UP000000598">
    <property type="component" value="Chromosome D"/>
</dbReference>
<evidence type="ECO:0000256" key="2">
    <source>
        <dbReference type="ARBA" id="ARBA00023128"/>
    </source>
</evidence>
<dbReference type="Pfam" id="PF10937">
    <property type="entry name" value="Kgd4-YMR31"/>
    <property type="match status" value="1"/>
</dbReference>
<dbReference type="KEGG" id="kla:KLLA0_D11550g"/>
<dbReference type="HOGENOM" id="CLU_1981974_0_0_1"/>
<comment type="similarity">
    <text evidence="3">Belongs to the alpha-ketoglutarate dehydrogenase component 4 family.</text>
</comment>
<evidence type="ECO:0000313" key="6">
    <source>
        <dbReference type="Proteomes" id="UP000000598"/>
    </source>
</evidence>
<dbReference type="EMBL" id="CR382124">
    <property type="protein sequence ID" value="CAH00672.1"/>
    <property type="molecule type" value="Genomic_DNA"/>
</dbReference>
<reference evidence="5 6" key="1">
    <citation type="journal article" date="2004" name="Nature">
        <title>Genome evolution in yeasts.</title>
        <authorList>
            <consortium name="Genolevures"/>
            <person name="Dujon B."/>
            <person name="Sherman D."/>
            <person name="Fischer G."/>
            <person name="Durrens P."/>
            <person name="Casaregola S."/>
            <person name="Lafontaine I."/>
            <person name="de Montigny J."/>
            <person name="Marck C."/>
            <person name="Neuveglise C."/>
            <person name="Talla E."/>
            <person name="Goffard N."/>
            <person name="Frangeul L."/>
            <person name="Aigle M."/>
            <person name="Anthouard V."/>
            <person name="Babour A."/>
            <person name="Barbe V."/>
            <person name="Barnay S."/>
            <person name="Blanchin S."/>
            <person name="Beckerich J.M."/>
            <person name="Beyne E."/>
            <person name="Bleykasten C."/>
            <person name="Boisrame A."/>
            <person name="Boyer J."/>
            <person name="Cattolico L."/>
            <person name="Confanioleri F."/>
            <person name="de Daruvar A."/>
            <person name="Despons L."/>
            <person name="Fabre E."/>
            <person name="Fairhead C."/>
            <person name="Ferry-Dumazet H."/>
            <person name="Groppi A."/>
            <person name="Hantraye F."/>
            <person name="Hennequin C."/>
            <person name="Jauniaux N."/>
            <person name="Joyet P."/>
            <person name="Kachouri R."/>
            <person name="Kerrest A."/>
            <person name="Koszul R."/>
            <person name="Lemaire M."/>
            <person name="Lesur I."/>
            <person name="Ma L."/>
            <person name="Muller H."/>
            <person name="Nicaud J.M."/>
            <person name="Nikolski M."/>
            <person name="Oztas S."/>
            <person name="Ozier-Kalogeropoulos O."/>
            <person name="Pellenz S."/>
            <person name="Potier S."/>
            <person name="Richard G.F."/>
            <person name="Straub M.L."/>
            <person name="Suleau A."/>
            <person name="Swennene D."/>
            <person name="Tekaia F."/>
            <person name="Wesolowski-Louvel M."/>
            <person name="Westhof E."/>
            <person name="Wirth B."/>
            <person name="Zeniou-Meyer M."/>
            <person name="Zivanovic I."/>
            <person name="Bolotin-Fukuhara M."/>
            <person name="Thierry A."/>
            <person name="Bouchier C."/>
            <person name="Caudron B."/>
            <person name="Scarpelli C."/>
            <person name="Gaillardin C."/>
            <person name="Weissenbach J."/>
            <person name="Wincker P."/>
            <person name="Souciet J.L."/>
        </authorList>
    </citation>
    <scope>NUCLEOTIDE SEQUENCE [LARGE SCALE GENOMIC DNA]</scope>
    <source>
        <strain evidence="6">ATCC 8585 / CBS 2359 / DSM 70799 / NBRC 1267 / NRRL Y-1140 / WM37</strain>
    </source>
</reference>